<feature type="compositionally biased region" description="Basic residues" evidence="1">
    <location>
        <begin position="810"/>
        <end position="820"/>
    </location>
</feature>
<feature type="non-terminal residue" evidence="2">
    <location>
        <position position="887"/>
    </location>
</feature>
<sequence length="887" mass="99202">AKRHPLHAGVARRAGAAQEDNSGQDRRDLEEVVAEADRVLEDNGTVKETKAVLRKAQKIYPGKWTLSGKKDELQQKLREFVEEAKATKKGLEEDSHRAQVTSWHPGRGGVASRASPQPDAPISSCKFGRLQSCQDSGAEARGSHAPGLVVGECWQDWLAKSREEVEGFKKAQVSSWAEAVLIDGGLEADDELIQQTVTALQQQGVTGKSLLELTLDEQIAAGIPLGPAKLLTKKIQLLQEPQVELPRFNAADLSDLEDRFLNRRINNKNERPFEEREAVVESVVEQMEEIQRKQTNKPTVLALSSPRGTGKTSLIRHLAKVSNFSESRRCGRLLVFDAQEIAELSSQEDAGWIASAIVVWHLSQLLHGYSIEVSGLVVSFQRMEFIAALKAVKRASTPNEGRSSFEVWLREFCQERKDVFEQWLLVTAAAFNATPACPCLLFLDQAELLVNRKVDELSQHRGQKSVFTQILSRFPQGLGMFSAGTVNILQDRPSDEYTMLKVQKAPALEPLSLQAARRAMKGWRGTQYQEEEFNNIYLFSAGVPRLLEAAFQTRGELASTAQVALNAMSNEFESSYADAAPYFAEPKVALSLVLCSAVRWPAEGNQFVPGTSLRWSDIFRAGAAFPKNKSVLVPWLWWCKDTNVKDALQNDLKQRNISLEGLLPDLLNYLIGQKRGATERGRPWEELVANSLAARFHLHCIARNLSANVTWIPFLEIYPTEDLHLRAVLEPFEVCWSDGVEYPTDNEASVESKVGKAIKSNRNIKNAHHDLLIPVKRKATPMLEFIAVQCCYGLLKNASQLSKSCQDKTRKPRKGRKGAQGRKPQKEEHRDNLADMANALLQICSTCEDGRQNFQDGSSWAKRQQEKRYSLMSCRCIIPEMDVLQLL</sequence>
<comment type="caution">
    <text evidence="2">The sequence shown here is derived from an EMBL/GenBank/DDBJ whole genome shotgun (WGS) entry which is preliminary data.</text>
</comment>
<feature type="region of interest" description="Disordered" evidence="1">
    <location>
        <begin position="88"/>
        <end position="123"/>
    </location>
</feature>
<dbReference type="EMBL" id="CAUJNA010003871">
    <property type="protein sequence ID" value="CAJ1411381.1"/>
    <property type="molecule type" value="Genomic_DNA"/>
</dbReference>
<dbReference type="Gene3D" id="3.40.50.300">
    <property type="entry name" value="P-loop containing nucleotide triphosphate hydrolases"/>
    <property type="match status" value="1"/>
</dbReference>
<gene>
    <name evidence="2" type="ORF">EVOR1521_LOCUS31972</name>
</gene>
<evidence type="ECO:0000313" key="2">
    <source>
        <dbReference type="EMBL" id="CAJ1411381.1"/>
    </source>
</evidence>
<feature type="region of interest" description="Disordered" evidence="1">
    <location>
        <begin position="805"/>
        <end position="831"/>
    </location>
</feature>
<proteinExistence type="predicted"/>
<dbReference type="InterPro" id="IPR027417">
    <property type="entry name" value="P-loop_NTPase"/>
</dbReference>
<protein>
    <submittedName>
        <fullName evidence="2">Uncharacterized protein</fullName>
    </submittedName>
</protein>
<evidence type="ECO:0000313" key="3">
    <source>
        <dbReference type="Proteomes" id="UP001178507"/>
    </source>
</evidence>
<feature type="compositionally biased region" description="Basic and acidic residues" evidence="1">
    <location>
        <begin position="88"/>
        <end position="97"/>
    </location>
</feature>
<dbReference type="SUPFAM" id="SSF52540">
    <property type="entry name" value="P-loop containing nucleoside triphosphate hydrolases"/>
    <property type="match status" value="1"/>
</dbReference>
<reference evidence="2" key="1">
    <citation type="submission" date="2023-08" db="EMBL/GenBank/DDBJ databases">
        <authorList>
            <person name="Chen Y."/>
            <person name="Shah S."/>
            <person name="Dougan E. K."/>
            <person name="Thang M."/>
            <person name="Chan C."/>
        </authorList>
    </citation>
    <scope>NUCLEOTIDE SEQUENCE</scope>
</reference>
<organism evidence="2 3">
    <name type="scientific">Effrenium voratum</name>
    <dbReference type="NCBI Taxonomy" id="2562239"/>
    <lineage>
        <taxon>Eukaryota</taxon>
        <taxon>Sar</taxon>
        <taxon>Alveolata</taxon>
        <taxon>Dinophyceae</taxon>
        <taxon>Suessiales</taxon>
        <taxon>Symbiodiniaceae</taxon>
        <taxon>Effrenium</taxon>
    </lineage>
</organism>
<dbReference type="Gene3D" id="1.10.150.50">
    <property type="entry name" value="Transcription Factor, Ets-1"/>
    <property type="match status" value="1"/>
</dbReference>
<keyword evidence="3" id="KW-1185">Reference proteome</keyword>
<dbReference type="InterPro" id="IPR013761">
    <property type="entry name" value="SAM/pointed_sf"/>
</dbReference>
<dbReference type="Proteomes" id="UP001178507">
    <property type="component" value="Unassembled WGS sequence"/>
</dbReference>
<dbReference type="AlphaFoldDB" id="A0AA36NML0"/>
<accession>A0AA36NML0</accession>
<feature type="region of interest" description="Disordered" evidence="1">
    <location>
        <begin position="1"/>
        <end position="28"/>
    </location>
</feature>
<evidence type="ECO:0000256" key="1">
    <source>
        <dbReference type="SAM" id="MobiDB-lite"/>
    </source>
</evidence>
<name>A0AA36NML0_9DINO</name>